<name>A0A6C0HD46_9ZZZZ</name>
<dbReference type="EMBL" id="MN739930">
    <property type="protein sequence ID" value="QHT78300.1"/>
    <property type="molecule type" value="Genomic_DNA"/>
</dbReference>
<proteinExistence type="predicted"/>
<evidence type="ECO:0000313" key="1">
    <source>
        <dbReference type="EMBL" id="QHT78300.1"/>
    </source>
</evidence>
<organism evidence="1">
    <name type="scientific">viral metagenome</name>
    <dbReference type="NCBI Taxonomy" id="1070528"/>
    <lineage>
        <taxon>unclassified sequences</taxon>
        <taxon>metagenomes</taxon>
        <taxon>organismal metagenomes</taxon>
    </lineage>
</organism>
<dbReference type="AlphaFoldDB" id="A0A6C0HD46"/>
<protein>
    <submittedName>
        <fullName evidence="1">Uncharacterized protein</fullName>
    </submittedName>
</protein>
<reference evidence="1" key="1">
    <citation type="journal article" date="2020" name="Nature">
        <title>Giant virus diversity and host interactions through global metagenomics.</title>
        <authorList>
            <person name="Schulz F."/>
            <person name="Roux S."/>
            <person name="Paez-Espino D."/>
            <person name="Jungbluth S."/>
            <person name="Walsh D.A."/>
            <person name="Denef V.J."/>
            <person name="McMahon K.D."/>
            <person name="Konstantinidis K.T."/>
            <person name="Eloe-Fadrosh E.A."/>
            <person name="Kyrpides N.C."/>
            <person name="Woyke T."/>
        </authorList>
    </citation>
    <scope>NUCLEOTIDE SEQUENCE</scope>
    <source>
        <strain evidence="1">GVMAG-M-3300023179-91</strain>
    </source>
</reference>
<sequence length="159" mass="19412">MEEFQTIQNSINSSRFSNKASIFDNILKLPNELVSFLYSYIPTKITMFLNKKIYLKNRSLVRKMVPKNQYENYIRAMIRRDNDFVFALLIQENFERWLFFKNYVYKTMLFSNYIYFLLEYSIENESDKCKQVVNRYITKSGLSKNQHKKNTTKNIRWRN</sequence>
<accession>A0A6C0HD46</accession>